<evidence type="ECO:0000256" key="3">
    <source>
        <dbReference type="ARBA" id="ARBA00022801"/>
    </source>
</evidence>
<dbReference type="Gene3D" id="2.115.10.20">
    <property type="entry name" value="Glycosyl hydrolase domain, family 43"/>
    <property type="match status" value="1"/>
</dbReference>
<dbReference type="SMART" id="SM00640">
    <property type="entry name" value="Glyco_32"/>
    <property type="match status" value="1"/>
</dbReference>
<comment type="similarity">
    <text evidence="1 5">Belongs to the glycosyl hydrolase 32 family.</text>
</comment>
<dbReference type="SUPFAM" id="SSF75005">
    <property type="entry name" value="Arabinanase/levansucrase/invertase"/>
    <property type="match status" value="1"/>
</dbReference>
<evidence type="ECO:0000313" key="9">
    <source>
        <dbReference type="Proteomes" id="UP001597351"/>
    </source>
</evidence>
<keyword evidence="4 5" id="KW-0326">Glycosidase</keyword>
<feature type="domain" description="Glycosyl hydrolase family 32 C-terminal" evidence="7">
    <location>
        <begin position="370"/>
        <end position="411"/>
    </location>
</feature>
<dbReference type="EMBL" id="JBHUGD010000003">
    <property type="protein sequence ID" value="MFD1947777.1"/>
    <property type="molecule type" value="Genomic_DNA"/>
</dbReference>
<dbReference type="Pfam" id="PF00251">
    <property type="entry name" value="Glyco_hydro_32N"/>
    <property type="match status" value="1"/>
</dbReference>
<dbReference type="InterPro" id="IPR001362">
    <property type="entry name" value="Glyco_hydro_32"/>
</dbReference>
<evidence type="ECO:0000259" key="7">
    <source>
        <dbReference type="Pfam" id="PF08244"/>
    </source>
</evidence>
<dbReference type="InterPro" id="IPR018053">
    <property type="entry name" value="Glyco_hydro_32_AS"/>
</dbReference>
<name>A0ABW4TM56_9ACTN</name>
<dbReference type="PANTHER" id="PTHR43101">
    <property type="entry name" value="BETA-FRUCTOSIDASE"/>
    <property type="match status" value="1"/>
</dbReference>
<sequence length="425" mass="46504">MRDPHRPTFHLVPPSGWLNDPNGLGQWDGVHHAFYQHNPDEARHDRIAWGHATSDDLVHWRHEPVALRPDTPADADGCWSGVLVDDGGTPTLVYSGHREGELQQACLALGSADLRTWRKHDGNPVLTAHDDLPDLDLTVLRDHCVWREDGRWRMLMGAGFGDGSGGALLFDSPDLRSWTYAATLASSARRAEPDTGSAWECPDLFGLDGRHVLTFSAWHDDDLIHALAWTGHYEGDAFTPDALHRLDLGGGAFYAPQSYRDDSGRRIMLGWLPEARPEADCLEAGWAGVMSLPRELTLRADGTIHQQPVAEVATLRGAELSGDDIAGDALDVELRVTLEEGGSVRWRVRGAAYELRRDGATTLNGEPVPGDGQVDVRVVVDHSVVEVFANGTPLTTRSYTGIGEPLSLEAERADVTVRAWEMGPA</sequence>
<dbReference type="RefSeq" id="WP_343919181.1">
    <property type="nucleotide sequence ID" value="NZ_BAAAJT010000002.1"/>
</dbReference>
<evidence type="ECO:0000313" key="8">
    <source>
        <dbReference type="EMBL" id="MFD1947777.1"/>
    </source>
</evidence>
<dbReference type="PROSITE" id="PS00609">
    <property type="entry name" value="GLYCOSYL_HYDROL_F32"/>
    <property type="match status" value="1"/>
</dbReference>
<proteinExistence type="inferred from homology"/>
<keyword evidence="3 5" id="KW-0378">Hydrolase</keyword>
<evidence type="ECO:0000256" key="1">
    <source>
        <dbReference type="ARBA" id="ARBA00009902"/>
    </source>
</evidence>
<dbReference type="GO" id="GO:0016787">
    <property type="term" value="F:hydrolase activity"/>
    <property type="evidence" value="ECO:0007669"/>
    <property type="project" value="UniProtKB-KW"/>
</dbReference>
<organism evidence="8 9">
    <name type="scientific">Nocardioides aestuarii</name>
    <dbReference type="NCBI Taxonomy" id="252231"/>
    <lineage>
        <taxon>Bacteria</taxon>
        <taxon>Bacillati</taxon>
        <taxon>Actinomycetota</taxon>
        <taxon>Actinomycetes</taxon>
        <taxon>Propionibacteriales</taxon>
        <taxon>Nocardioidaceae</taxon>
        <taxon>Nocardioides</taxon>
    </lineage>
</organism>
<evidence type="ECO:0000256" key="5">
    <source>
        <dbReference type="RuleBase" id="RU362110"/>
    </source>
</evidence>
<reference evidence="9" key="1">
    <citation type="journal article" date="2019" name="Int. J. Syst. Evol. Microbiol.">
        <title>The Global Catalogue of Microorganisms (GCM) 10K type strain sequencing project: providing services to taxonomists for standard genome sequencing and annotation.</title>
        <authorList>
            <consortium name="The Broad Institute Genomics Platform"/>
            <consortium name="The Broad Institute Genome Sequencing Center for Infectious Disease"/>
            <person name="Wu L."/>
            <person name="Ma J."/>
        </authorList>
    </citation>
    <scope>NUCLEOTIDE SEQUENCE [LARGE SCALE GENOMIC DNA]</scope>
    <source>
        <strain evidence="9">CGMCC 1.12477</strain>
    </source>
</reference>
<evidence type="ECO:0000259" key="6">
    <source>
        <dbReference type="Pfam" id="PF00251"/>
    </source>
</evidence>
<feature type="domain" description="Glycosyl hydrolase family 32 N-terminal" evidence="6">
    <location>
        <begin position="10"/>
        <end position="308"/>
    </location>
</feature>
<dbReference type="PANTHER" id="PTHR43101:SF1">
    <property type="entry name" value="BETA-FRUCTOSIDASE"/>
    <property type="match status" value="1"/>
</dbReference>
<dbReference type="SUPFAM" id="SSF49899">
    <property type="entry name" value="Concanavalin A-like lectins/glucanases"/>
    <property type="match status" value="1"/>
</dbReference>
<dbReference type="Pfam" id="PF08244">
    <property type="entry name" value="Glyco_hydro_32C"/>
    <property type="match status" value="1"/>
</dbReference>
<keyword evidence="9" id="KW-1185">Reference proteome</keyword>
<protein>
    <recommendedName>
        <fullName evidence="2">beta-fructofuranosidase</fullName>
        <ecNumber evidence="2">3.2.1.26</ecNumber>
    </recommendedName>
</protein>
<dbReference type="InterPro" id="IPR023296">
    <property type="entry name" value="Glyco_hydro_beta-prop_sf"/>
</dbReference>
<dbReference type="InterPro" id="IPR051214">
    <property type="entry name" value="GH32_Enzymes"/>
</dbReference>
<dbReference type="InterPro" id="IPR013320">
    <property type="entry name" value="ConA-like_dom_sf"/>
</dbReference>
<dbReference type="Proteomes" id="UP001597351">
    <property type="component" value="Unassembled WGS sequence"/>
</dbReference>
<evidence type="ECO:0000256" key="2">
    <source>
        <dbReference type="ARBA" id="ARBA00012758"/>
    </source>
</evidence>
<dbReference type="CDD" id="cd08996">
    <property type="entry name" value="GH32_FFase"/>
    <property type="match status" value="1"/>
</dbReference>
<dbReference type="EC" id="3.2.1.26" evidence="2"/>
<dbReference type="InterPro" id="IPR013189">
    <property type="entry name" value="Glyco_hydro_32_C"/>
</dbReference>
<evidence type="ECO:0000256" key="4">
    <source>
        <dbReference type="ARBA" id="ARBA00023295"/>
    </source>
</evidence>
<dbReference type="InterPro" id="IPR013148">
    <property type="entry name" value="Glyco_hydro_32_N"/>
</dbReference>
<gene>
    <name evidence="8" type="ORF">ACFSDE_13335</name>
</gene>
<accession>A0ABW4TM56</accession>
<comment type="caution">
    <text evidence="8">The sequence shown here is derived from an EMBL/GenBank/DDBJ whole genome shotgun (WGS) entry which is preliminary data.</text>
</comment>
<dbReference type="Gene3D" id="2.60.120.560">
    <property type="entry name" value="Exo-inulinase, domain 1"/>
    <property type="match status" value="1"/>
</dbReference>